<evidence type="ECO:0000256" key="1">
    <source>
        <dbReference type="SAM" id="MobiDB-lite"/>
    </source>
</evidence>
<sequence length="92" mass="10203">MGRAIDVDTPATENRWHGPGFGRQAEPAPGDRRRWWHIDCRDVANAHRDLTVLVNRDKVVLVGEPDHTAELSKRGAGQLAMALRDAAAQARK</sequence>
<dbReference type="EMBL" id="BAAARA010000002">
    <property type="protein sequence ID" value="GAA2334294.1"/>
    <property type="molecule type" value="Genomic_DNA"/>
</dbReference>
<dbReference type="RefSeq" id="WP_344126518.1">
    <property type="nucleotide sequence ID" value="NZ_BAAARA010000002.1"/>
</dbReference>
<comment type="caution">
    <text evidence="2">The sequence shown here is derived from an EMBL/GenBank/DDBJ whole genome shotgun (WGS) entry which is preliminary data.</text>
</comment>
<protein>
    <submittedName>
        <fullName evidence="2">Uncharacterized protein</fullName>
    </submittedName>
</protein>
<proteinExistence type="predicted"/>
<reference evidence="2 3" key="1">
    <citation type="journal article" date="2019" name="Int. J. Syst. Evol. Microbiol.">
        <title>The Global Catalogue of Microorganisms (GCM) 10K type strain sequencing project: providing services to taxonomists for standard genome sequencing and annotation.</title>
        <authorList>
            <consortium name="The Broad Institute Genomics Platform"/>
            <consortium name="The Broad Institute Genome Sequencing Center for Infectious Disease"/>
            <person name="Wu L."/>
            <person name="Ma J."/>
        </authorList>
    </citation>
    <scope>NUCLEOTIDE SEQUENCE [LARGE SCALE GENOMIC DNA]</scope>
    <source>
        <strain evidence="2 3">JCM 16221</strain>
    </source>
</reference>
<evidence type="ECO:0000313" key="2">
    <source>
        <dbReference type="EMBL" id="GAA2334294.1"/>
    </source>
</evidence>
<name>A0ABN3FNN1_9PSEU</name>
<dbReference type="Proteomes" id="UP001501218">
    <property type="component" value="Unassembled WGS sequence"/>
</dbReference>
<keyword evidence="3" id="KW-1185">Reference proteome</keyword>
<feature type="region of interest" description="Disordered" evidence="1">
    <location>
        <begin position="1"/>
        <end position="29"/>
    </location>
</feature>
<evidence type="ECO:0000313" key="3">
    <source>
        <dbReference type="Proteomes" id="UP001501218"/>
    </source>
</evidence>
<gene>
    <name evidence="2" type="ORF">GCM10009854_07380</name>
</gene>
<organism evidence="2 3">
    <name type="scientific">Saccharopolyspora halophila</name>
    <dbReference type="NCBI Taxonomy" id="405551"/>
    <lineage>
        <taxon>Bacteria</taxon>
        <taxon>Bacillati</taxon>
        <taxon>Actinomycetota</taxon>
        <taxon>Actinomycetes</taxon>
        <taxon>Pseudonocardiales</taxon>
        <taxon>Pseudonocardiaceae</taxon>
        <taxon>Saccharopolyspora</taxon>
    </lineage>
</organism>
<accession>A0ABN3FNN1</accession>